<dbReference type="InterPro" id="IPR000794">
    <property type="entry name" value="Beta-ketoacyl_synthase"/>
</dbReference>
<dbReference type="PANTHER" id="PTHR11712">
    <property type="entry name" value="POLYKETIDE SYNTHASE-RELATED"/>
    <property type="match status" value="1"/>
</dbReference>
<dbReference type="PROSITE" id="PS52004">
    <property type="entry name" value="KS3_2"/>
    <property type="match status" value="1"/>
</dbReference>
<dbReference type="SMART" id="SM00825">
    <property type="entry name" value="PKS_KS"/>
    <property type="match status" value="1"/>
</dbReference>
<comment type="pathway">
    <text evidence="1">Lipid metabolism; fatty acid biosynthesis.</text>
</comment>
<reference evidence="6 7" key="1">
    <citation type="submission" date="2024-10" db="EMBL/GenBank/DDBJ databases">
        <title>Aeromonas and Pseudomonas from the Cagarras Archipelago, Rio de Janeiro, Brazil.</title>
        <authorList>
            <person name="Canellas A.L.B."/>
            <person name="Laport M.S."/>
        </authorList>
    </citation>
    <scope>NUCLEOTIDE SEQUENCE [LARGE SCALE GENOMIC DNA]</scope>
    <source>
        <strain evidence="6 7">CPF-4</strain>
    </source>
</reference>
<evidence type="ECO:0000256" key="2">
    <source>
        <dbReference type="ARBA" id="ARBA00008467"/>
    </source>
</evidence>
<dbReference type="InterPro" id="IPR020841">
    <property type="entry name" value="PKS_Beta-ketoAc_synthase_dom"/>
</dbReference>
<comment type="similarity">
    <text evidence="2 4">Belongs to the thiolase-like superfamily. Beta-ketoacyl-ACP synthases family.</text>
</comment>
<organism evidence="6 7">
    <name type="scientific">Pseudomonas kulmbachensis</name>
    <dbReference type="NCBI Taxonomy" id="3043408"/>
    <lineage>
        <taxon>Bacteria</taxon>
        <taxon>Pseudomonadati</taxon>
        <taxon>Pseudomonadota</taxon>
        <taxon>Gammaproteobacteria</taxon>
        <taxon>Pseudomonadales</taxon>
        <taxon>Pseudomonadaceae</taxon>
        <taxon>Pseudomonas</taxon>
    </lineage>
</organism>
<protein>
    <submittedName>
        <fullName evidence="6">Beta-ketoacyl-[acyl-carrier-protein] synthase family protein</fullName>
    </submittedName>
</protein>
<dbReference type="InterPro" id="IPR018201">
    <property type="entry name" value="Ketoacyl_synth_AS"/>
</dbReference>
<dbReference type="CDD" id="cd00834">
    <property type="entry name" value="KAS_I_II"/>
    <property type="match status" value="1"/>
</dbReference>
<keyword evidence="7" id="KW-1185">Reference proteome</keyword>
<dbReference type="InterPro" id="IPR014030">
    <property type="entry name" value="Ketoacyl_synth_N"/>
</dbReference>
<evidence type="ECO:0000313" key="6">
    <source>
        <dbReference type="EMBL" id="MFH6566614.1"/>
    </source>
</evidence>
<dbReference type="RefSeq" id="WP_395247083.1">
    <property type="nucleotide sequence ID" value="NZ_JBINXA010000005.1"/>
</dbReference>
<dbReference type="Gene3D" id="3.40.47.10">
    <property type="match status" value="2"/>
</dbReference>
<dbReference type="InterPro" id="IPR014031">
    <property type="entry name" value="Ketoacyl_synth_C"/>
</dbReference>
<evidence type="ECO:0000259" key="5">
    <source>
        <dbReference type="PROSITE" id="PS52004"/>
    </source>
</evidence>
<evidence type="ECO:0000256" key="1">
    <source>
        <dbReference type="ARBA" id="ARBA00005194"/>
    </source>
</evidence>
<accession>A0ABW7M046</accession>
<name>A0ABW7M046_9PSED</name>
<evidence type="ECO:0000313" key="7">
    <source>
        <dbReference type="Proteomes" id="UP001609821"/>
    </source>
</evidence>
<dbReference type="PANTHER" id="PTHR11712:SF320">
    <property type="entry name" value="BETA-KETOACYL SYNTHASE"/>
    <property type="match status" value="1"/>
</dbReference>
<dbReference type="Pfam" id="PF00109">
    <property type="entry name" value="ketoacyl-synt"/>
    <property type="match status" value="1"/>
</dbReference>
<comment type="caution">
    <text evidence="6">The sequence shown here is derived from an EMBL/GenBank/DDBJ whole genome shotgun (WGS) entry which is preliminary data.</text>
</comment>
<dbReference type="Proteomes" id="UP001609821">
    <property type="component" value="Unassembled WGS sequence"/>
</dbReference>
<gene>
    <name evidence="6" type="ORF">ACHMWK_11630</name>
</gene>
<keyword evidence="3 4" id="KW-0808">Transferase</keyword>
<proteinExistence type="inferred from homology"/>
<dbReference type="PROSITE" id="PS00606">
    <property type="entry name" value="KS3_1"/>
    <property type="match status" value="1"/>
</dbReference>
<dbReference type="NCBIfam" id="NF006618">
    <property type="entry name" value="PRK09185.1"/>
    <property type="match status" value="1"/>
</dbReference>
<feature type="domain" description="Ketosynthase family 3 (KS3)" evidence="5">
    <location>
        <begin position="1"/>
        <end position="393"/>
    </location>
</feature>
<sequence length="395" mass="41420">MTAYLNALGVVCALGRGSQEVARKLFAGDCSGMQQQSGWVPERALTMGAVSGDLVAIPATLTQHSSRNNQLLLEAALQIQGDIEQAIQTFGRERIAVVLGTSTSGIDEASRGIAHYLQHQQFPADYDYQQQELSAPATFLAEWLNISGPAYVISTACTSSARALMSAQRLLDMNLCDVVLCGGVDTLCKLTLNGFSALEAVSDERCNPFSANRHGINIGEAAVLFVMSKQPASSHCIALLGAGASSDAHHISAPEPSGRGAAQAMHKALSRAGVQPKQIGYLNLHGTATQHNDAMESHAVTLVFPEGVPCSSTKPMTGHTLGAAGALEAAFCWLSLNHGDALAPHVWDGQPDPALPALNWVTPGQTLAPTPQRCLMSNSFAFGGNNVSLIIGDAP</sequence>
<dbReference type="SUPFAM" id="SSF53901">
    <property type="entry name" value="Thiolase-like"/>
    <property type="match status" value="2"/>
</dbReference>
<dbReference type="Pfam" id="PF02801">
    <property type="entry name" value="Ketoacyl-synt_C"/>
    <property type="match status" value="1"/>
</dbReference>
<evidence type="ECO:0000256" key="4">
    <source>
        <dbReference type="RuleBase" id="RU003694"/>
    </source>
</evidence>
<dbReference type="EMBL" id="JBINXB010000013">
    <property type="protein sequence ID" value="MFH6566614.1"/>
    <property type="molecule type" value="Genomic_DNA"/>
</dbReference>
<evidence type="ECO:0000256" key="3">
    <source>
        <dbReference type="ARBA" id="ARBA00022679"/>
    </source>
</evidence>
<dbReference type="InterPro" id="IPR016039">
    <property type="entry name" value="Thiolase-like"/>
</dbReference>